<proteinExistence type="predicted"/>
<keyword evidence="2" id="KW-0378">Hydrolase</keyword>
<name>A0A1H4FER2_9FLAO</name>
<organism evidence="2 3">
    <name type="scientific">Flavobacterium gillisiae</name>
    <dbReference type="NCBI Taxonomy" id="150146"/>
    <lineage>
        <taxon>Bacteria</taxon>
        <taxon>Pseudomonadati</taxon>
        <taxon>Bacteroidota</taxon>
        <taxon>Flavobacteriia</taxon>
        <taxon>Flavobacteriales</taxon>
        <taxon>Flavobacteriaceae</taxon>
        <taxon>Flavobacterium</taxon>
    </lineage>
</organism>
<sequence>MEIMKKLELNIPLTHVTLKGNLIIPEEAAAIIVFSHGSGSSRFSTRNRMVAELIRKQKIGTLLFDLLTVEEDSVYENRFNIDLLVSRLIETTEWLMNYNEAKSLPIGYFGASTGAASALRAAAYFGDTIKAVVTRGGRPDLALSALHQVTAPTLLIVGGDDMPVIEMNKTAYDELLCTKEMKVVTGATHLFEEPGKLSEVADLAITWYKKHLVHKKEYH</sequence>
<dbReference type="InterPro" id="IPR002925">
    <property type="entry name" value="Dienelactn_hydro"/>
</dbReference>
<dbReference type="GO" id="GO:0016787">
    <property type="term" value="F:hydrolase activity"/>
    <property type="evidence" value="ECO:0007669"/>
    <property type="project" value="UniProtKB-KW"/>
</dbReference>
<evidence type="ECO:0000313" key="2">
    <source>
        <dbReference type="EMBL" id="SEA95839.1"/>
    </source>
</evidence>
<dbReference type="Pfam" id="PF01738">
    <property type="entry name" value="DLH"/>
    <property type="match status" value="1"/>
</dbReference>
<evidence type="ECO:0000313" key="3">
    <source>
        <dbReference type="Proteomes" id="UP000198951"/>
    </source>
</evidence>
<reference evidence="3" key="1">
    <citation type="submission" date="2016-10" db="EMBL/GenBank/DDBJ databases">
        <authorList>
            <person name="Varghese N."/>
            <person name="Submissions S."/>
        </authorList>
    </citation>
    <scope>NUCLEOTIDE SEQUENCE [LARGE SCALE GENOMIC DNA]</scope>
    <source>
        <strain evidence="3">DSM 22376</strain>
    </source>
</reference>
<gene>
    <name evidence="2" type="ORF">SAMN05443667_11357</name>
</gene>
<dbReference type="EMBL" id="FNRD01000013">
    <property type="protein sequence ID" value="SEA95839.1"/>
    <property type="molecule type" value="Genomic_DNA"/>
</dbReference>
<dbReference type="Gene3D" id="3.40.50.1820">
    <property type="entry name" value="alpha/beta hydrolase"/>
    <property type="match status" value="1"/>
</dbReference>
<dbReference type="InterPro" id="IPR029058">
    <property type="entry name" value="AB_hydrolase_fold"/>
</dbReference>
<accession>A0A1H4FER2</accession>
<dbReference type="AlphaFoldDB" id="A0A1H4FER2"/>
<protein>
    <submittedName>
        <fullName evidence="2">Dienelactone hydrolase family protein</fullName>
    </submittedName>
</protein>
<dbReference type="STRING" id="150146.SAMN05443667_11357"/>
<dbReference type="SUPFAM" id="SSF53474">
    <property type="entry name" value="alpha/beta-Hydrolases"/>
    <property type="match status" value="1"/>
</dbReference>
<evidence type="ECO:0000259" key="1">
    <source>
        <dbReference type="Pfam" id="PF01738"/>
    </source>
</evidence>
<dbReference type="Proteomes" id="UP000198951">
    <property type="component" value="Unassembled WGS sequence"/>
</dbReference>
<feature type="domain" description="Dienelactone hydrolase" evidence="1">
    <location>
        <begin position="84"/>
        <end position="197"/>
    </location>
</feature>
<keyword evidence="3" id="KW-1185">Reference proteome</keyword>